<accession>A0ABT5C3F0</accession>
<evidence type="ECO:0000256" key="6">
    <source>
        <dbReference type="ARBA" id="ARBA00022839"/>
    </source>
</evidence>
<evidence type="ECO:0000256" key="8">
    <source>
        <dbReference type="ARBA" id="ARBA00023125"/>
    </source>
</evidence>
<dbReference type="Gene3D" id="3.90.320.10">
    <property type="match status" value="1"/>
</dbReference>
<dbReference type="InterPro" id="IPR038726">
    <property type="entry name" value="PDDEXK_AddAB-type"/>
</dbReference>
<sequence length="1199" mass="129224">MPHAVITSPSAAARLDRAVGWLRRRRPAERVLLVGASVEAVSELARASIRGRRATFGWHRLTLGRLAAALAMPALAERGLVPASALAIEALCARTIDGLAQDGLLGRFARVADRPGLPRAVARTLEEVRLSGVAADALAPADLDRIAHAFDAALDDAGLADRAIVLRLAAERARAADDGDARSRHPLLGLPMLLLDLPVRFALERELLEAVAARSPDALATVPAGDAASLRHLQAALRSPPRRVSLTAVSAAHDGAGAGNGVDDGDDDGAGDELPPVAPSTSLARLQEHLFDPLNDEAPGLGDEVEILSAPGESRECVELARIALREAAHGVPFERMAILLRAPEQYRAHLVEALRRAGIPAHFAQGSVQPDPAGRALLALLACAAEHLSASRFAEYLSLGQVPDATPAGEPPPAAPEADRWVPPDDDLFPELLRGSLDEAPPDDDMAGEDLGFDPPGKSFNPTTLNPGPTAPNPGPATLNPGPTAPNPGPTTLNPGPTAHPPDPTATTPDPTAHPPDPTAQGRDAPVHDGTLRAPRRWERILVDAAVIGGLDRWEARLSGFERELRLELARAPEDRDAARIARTLADLSALRAFALPLLAALPSPGERATFGEWQRRLSALATRALRRPERVLAVLAELAPMAHVGPVDLGEIRLCLSRRLTDLVLPPAARRDGRLFVSPIEGARGRSFDVVFVPGLAERIFPQKVVEDPILRDALRRAIAGGDSGLDTSDDRVARERLALRLAVGAARQRLVVSYPRVDMDQSRPRVPSFYGLELLRAAEGRLPGFGELERRAEQGGAARIGWPAPARPEDAIDAAEHDLALLETLFSLPEAQTVGTARYLLNANPHLARALRFRARRWIPGWTTADGLFKPIAEAREALAKHAFERRSFSPTALQHFAACPYRFFLYAVHKLAPRPAPEAIEELDPLQRGRLVHDVLYEVLVALRDAGKLPLGLPSLDEARAELDRALDRVAARYADELAPAIRRVWDDGIASVRADLREWLRRAAEDRDWEPIHFELSFGLPRRLAIRDPGSSDAPVELDCGVRLRGSIDLVERSVWGAMRATDYKTGKARAPRDAVVSGGGTLQPVLYALALEKLMPPGTQVESGRLYYCTSAGGFTEVPIYLDARARDAAAQVAGIIGDAIDKAALLPMPAEGACAQCDYRPVCGPYEELRTGKIKRRDIEPRRRLEQLRRLA</sequence>
<comment type="caution">
    <text evidence="12">The sequence shown here is derived from an EMBL/GenBank/DDBJ whole genome shotgun (WGS) entry which is preliminary data.</text>
</comment>
<keyword evidence="6" id="KW-0269">Exonuclease</keyword>
<dbReference type="RefSeq" id="WP_272097260.1">
    <property type="nucleotide sequence ID" value="NZ_JAQNDK010000002.1"/>
</dbReference>
<name>A0ABT5C3F0_9BACT</name>
<reference evidence="12 13" key="1">
    <citation type="submission" date="2023-01" db="EMBL/GenBank/DDBJ databases">
        <title>Minimal conservation of predation-associated metabolite biosynthetic gene clusters underscores biosynthetic potential of Myxococcota including descriptions for ten novel species: Archangium lansinium sp. nov., Myxococcus landrumus sp. nov., Nannocystis bai.</title>
        <authorList>
            <person name="Ahearne A."/>
            <person name="Stevens C."/>
            <person name="Dowd S."/>
        </authorList>
    </citation>
    <scope>NUCLEOTIDE SEQUENCE [LARGE SCALE GENOMIC DNA]</scope>
    <source>
        <strain evidence="12 13">WIWO2</strain>
    </source>
</reference>
<dbReference type="Gene3D" id="3.40.50.300">
    <property type="entry name" value="P-loop containing nucleotide triphosphate hydrolases"/>
    <property type="match status" value="2"/>
</dbReference>
<dbReference type="SUPFAM" id="SSF52540">
    <property type="entry name" value="P-loop containing nucleoside triphosphate hydrolases"/>
    <property type="match status" value="2"/>
</dbReference>
<feature type="domain" description="PD-(D/E)XK endonuclease-like" evidence="11">
    <location>
        <begin position="891"/>
        <end position="1170"/>
    </location>
</feature>
<keyword evidence="4" id="KW-0378">Hydrolase</keyword>
<feature type="region of interest" description="Disordered" evidence="10">
    <location>
        <begin position="405"/>
        <end position="533"/>
    </location>
</feature>
<dbReference type="InterPro" id="IPR027417">
    <property type="entry name" value="P-loop_NTPase"/>
</dbReference>
<organism evidence="12 13">
    <name type="scientific">Sorangium atrum</name>
    <dbReference type="NCBI Taxonomy" id="2995308"/>
    <lineage>
        <taxon>Bacteria</taxon>
        <taxon>Pseudomonadati</taxon>
        <taxon>Myxococcota</taxon>
        <taxon>Polyangia</taxon>
        <taxon>Polyangiales</taxon>
        <taxon>Polyangiaceae</taxon>
        <taxon>Sorangium</taxon>
    </lineage>
</organism>
<dbReference type="EMBL" id="JAQNDK010000002">
    <property type="protein sequence ID" value="MDC0680228.1"/>
    <property type="molecule type" value="Genomic_DNA"/>
</dbReference>
<gene>
    <name evidence="12" type="ORF">POL72_20975</name>
</gene>
<evidence type="ECO:0000259" key="11">
    <source>
        <dbReference type="Pfam" id="PF12705"/>
    </source>
</evidence>
<evidence type="ECO:0000256" key="5">
    <source>
        <dbReference type="ARBA" id="ARBA00022806"/>
    </source>
</evidence>
<evidence type="ECO:0000256" key="3">
    <source>
        <dbReference type="ARBA" id="ARBA00022763"/>
    </source>
</evidence>
<protein>
    <submittedName>
        <fullName evidence="12">PD-(D/E)XK nuclease family protein</fullName>
    </submittedName>
</protein>
<dbReference type="Pfam" id="PF12705">
    <property type="entry name" value="PDDEXK_1"/>
    <property type="match status" value="1"/>
</dbReference>
<keyword evidence="13" id="KW-1185">Reference proteome</keyword>
<evidence type="ECO:0000313" key="12">
    <source>
        <dbReference type="EMBL" id="MDC0680228.1"/>
    </source>
</evidence>
<dbReference type="PANTHER" id="PTHR30591:SF1">
    <property type="entry name" value="RECBCD ENZYME SUBUNIT RECC"/>
    <property type="match status" value="1"/>
</dbReference>
<keyword evidence="2" id="KW-0547">Nucleotide-binding</keyword>
<evidence type="ECO:0000256" key="1">
    <source>
        <dbReference type="ARBA" id="ARBA00022722"/>
    </source>
</evidence>
<dbReference type="PANTHER" id="PTHR30591">
    <property type="entry name" value="RECBCD ENZYME SUBUNIT RECC"/>
    <property type="match status" value="1"/>
</dbReference>
<evidence type="ECO:0000256" key="2">
    <source>
        <dbReference type="ARBA" id="ARBA00022741"/>
    </source>
</evidence>
<keyword evidence="7" id="KW-0067">ATP-binding</keyword>
<keyword evidence="9" id="KW-0234">DNA repair</keyword>
<keyword evidence="1" id="KW-0540">Nuclease</keyword>
<keyword evidence="5" id="KW-0347">Helicase</keyword>
<keyword evidence="3" id="KW-0227">DNA damage</keyword>
<evidence type="ECO:0000256" key="4">
    <source>
        <dbReference type="ARBA" id="ARBA00022801"/>
    </source>
</evidence>
<dbReference type="InterPro" id="IPR011604">
    <property type="entry name" value="PDDEXK-like_dom_sf"/>
</dbReference>
<evidence type="ECO:0000256" key="10">
    <source>
        <dbReference type="SAM" id="MobiDB-lite"/>
    </source>
</evidence>
<dbReference type="Proteomes" id="UP001217485">
    <property type="component" value="Unassembled WGS sequence"/>
</dbReference>
<evidence type="ECO:0000256" key="9">
    <source>
        <dbReference type="ARBA" id="ARBA00023204"/>
    </source>
</evidence>
<keyword evidence="8" id="KW-0238">DNA-binding</keyword>
<evidence type="ECO:0000313" key="13">
    <source>
        <dbReference type="Proteomes" id="UP001217485"/>
    </source>
</evidence>
<evidence type="ECO:0000256" key="7">
    <source>
        <dbReference type="ARBA" id="ARBA00022840"/>
    </source>
</evidence>
<proteinExistence type="predicted"/>
<feature type="region of interest" description="Disordered" evidence="10">
    <location>
        <begin position="254"/>
        <end position="276"/>
    </location>
</feature>
<feature type="compositionally biased region" description="Acidic residues" evidence="10">
    <location>
        <begin position="441"/>
        <end position="453"/>
    </location>
</feature>